<dbReference type="NCBIfam" id="TIGR00778">
    <property type="entry name" value="ahpD_dom"/>
    <property type="match status" value="1"/>
</dbReference>
<dbReference type="AlphaFoldDB" id="A0A1W6YL59"/>
<dbReference type="Proteomes" id="UP000194151">
    <property type="component" value="Chromosome"/>
</dbReference>
<dbReference type="OrthoDB" id="3667834at2"/>
<dbReference type="Pfam" id="PF02627">
    <property type="entry name" value="CMD"/>
    <property type="match status" value="1"/>
</dbReference>
<sequence>MNNLNFVPAAEATGHAAQIYAAIKGAVGMVPNAYVGIGSNSPHALEAALNLDAALKKGSLGGREIEAVKLVVSDAAKCDYCLAAHTMIGKMNGITPGAMTALRRGQPSGDAKLDALSSFARTLVETRGPVPVEAVQDVRSAGYSDAQIVDVMLAITSITFTNLFNRVNATTLDFPPAAS</sequence>
<proteinExistence type="predicted"/>
<feature type="domain" description="Carboxymuconolactone decarboxylase-like" evidence="1">
    <location>
        <begin position="42"/>
        <end position="101"/>
    </location>
</feature>
<accession>A0A1W6YL59</accession>
<keyword evidence="3" id="KW-1185">Reference proteome</keyword>
<dbReference type="InterPro" id="IPR004675">
    <property type="entry name" value="AhpD_core"/>
</dbReference>
<organism evidence="2 3">
    <name type="scientific">Bordetella genomosp. 8</name>
    <dbReference type="NCBI Taxonomy" id="1416806"/>
    <lineage>
        <taxon>Bacteria</taxon>
        <taxon>Pseudomonadati</taxon>
        <taxon>Pseudomonadota</taxon>
        <taxon>Betaproteobacteria</taxon>
        <taxon>Burkholderiales</taxon>
        <taxon>Alcaligenaceae</taxon>
        <taxon>Bordetella</taxon>
    </lineage>
</organism>
<dbReference type="InterPro" id="IPR003779">
    <property type="entry name" value="CMD-like"/>
</dbReference>
<dbReference type="PANTHER" id="PTHR35446:SF3">
    <property type="entry name" value="CMD DOMAIN-CONTAINING PROTEIN"/>
    <property type="match status" value="1"/>
</dbReference>
<evidence type="ECO:0000259" key="1">
    <source>
        <dbReference type="Pfam" id="PF02627"/>
    </source>
</evidence>
<dbReference type="PANTHER" id="PTHR35446">
    <property type="entry name" value="SI:CH211-175M2.5"/>
    <property type="match status" value="1"/>
</dbReference>
<dbReference type="SUPFAM" id="SSF69118">
    <property type="entry name" value="AhpD-like"/>
    <property type="match status" value="1"/>
</dbReference>
<gene>
    <name evidence="2" type="ORF">CAL12_13855</name>
</gene>
<dbReference type="RefSeq" id="WP_086064977.1">
    <property type="nucleotide sequence ID" value="NZ_CP021108.1"/>
</dbReference>
<keyword evidence="2" id="KW-0575">Peroxidase</keyword>
<evidence type="ECO:0000313" key="2">
    <source>
        <dbReference type="EMBL" id="ARP81792.1"/>
    </source>
</evidence>
<keyword evidence="2" id="KW-0560">Oxidoreductase</keyword>
<dbReference type="STRING" id="1416806.CAL12_13855"/>
<dbReference type="EMBL" id="CP021108">
    <property type="protein sequence ID" value="ARP81792.1"/>
    <property type="molecule type" value="Genomic_DNA"/>
</dbReference>
<dbReference type="GO" id="GO:0051920">
    <property type="term" value="F:peroxiredoxin activity"/>
    <property type="evidence" value="ECO:0007669"/>
    <property type="project" value="InterPro"/>
</dbReference>
<dbReference type="Gene3D" id="1.20.1290.10">
    <property type="entry name" value="AhpD-like"/>
    <property type="match status" value="1"/>
</dbReference>
<protein>
    <submittedName>
        <fullName evidence="2">Alkylhydroperoxidase</fullName>
    </submittedName>
</protein>
<reference evidence="2 3" key="1">
    <citation type="submission" date="2017-05" db="EMBL/GenBank/DDBJ databases">
        <title>Complete and WGS of Bordetella genogroups.</title>
        <authorList>
            <person name="Spilker T."/>
            <person name="LiPuma J."/>
        </authorList>
    </citation>
    <scope>NUCLEOTIDE SEQUENCE [LARGE SCALE GENOMIC DNA]</scope>
    <source>
        <strain evidence="2 3">AU19157</strain>
    </source>
</reference>
<dbReference type="KEGG" id="bgv:CAL12_13855"/>
<evidence type="ECO:0000313" key="3">
    <source>
        <dbReference type="Proteomes" id="UP000194151"/>
    </source>
</evidence>
<dbReference type="InterPro" id="IPR029032">
    <property type="entry name" value="AhpD-like"/>
</dbReference>
<name>A0A1W6YL59_9BORD</name>